<protein>
    <recommendedName>
        <fullName evidence="3">Secreted protein</fullName>
    </recommendedName>
</protein>
<proteinExistence type="predicted"/>
<dbReference type="Proteomes" id="UP000604117">
    <property type="component" value="Unassembled WGS sequence"/>
</dbReference>
<gene>
    <name evidence="1" type="ORF">Asi02nite_72620</name>
</gene>
<comment type="caution">
    <text evidence="1">The sequence shown here is derived from an EMBL/GenBank/DDBJ whole genome shotgun (WGS) entry which is preliminary data.</text>
</comment>
<evidence type="ECO:0000313" key="1">
    <source>
        <dbReference type="EMBL" id="GIF77744.1"/>
    </source>
</evidence>
<keyword evidence="2" id="KW-1185">Reference proteome</keyword>
<reference evidence="1 2" key="1">
    <citation type="submission" date="2021-01" db="EMBL/GenBank/DDBJ databases">
        <title>Whole genome shotgun sequence of Asanoa siamensis NBRC 107932.</title>
        <authorList>
            <person name="Komaki H."/>
            <person name="Tamura T."/>
        </authorList>
    </citation>
    <scope>NUCLEOTIDE SEQUENCE [LARGE SCALE GENOMIC DNA]</scope>
    <source>
        <strain evidence="1 2">NBRC 107932</strain>
    </source>
</reference>
<evidence type="ECO:0000313" key="2">
    <source>
        <dbReference type="Proteomes" id="UP000604117"/>
    </source>
</evidence>
<accession>A0ABQ4D2H8</accession>
<name>A0ABQ4D2H8_9ACTN</name>
<organism evidence="1 2">
    <name type="scientific">Asanoa siamensis</name>
    <dbReference type="NCBI Taxonomy" id="926357"/>
    <lineage>
        <taxon>Bacteria</taxon>
        <taxon>Bacillati</taxon>
        <taxon>Actinomycetota</taxon>
        <taxon>Actinomycetes</taxon>
        <taxon>Micromonosporales</taxon>
        <taxon>Micromonosporaceae</taxon>
        <taxon>Asanoa</taxon>
    </lineage>
</organism>
<evidence type="ECO:0008006" key="3">
    <source>
        <dbReference type="Google" id="ProtNLM"/>
    </source>
</evidence>
<sequence>MVAAPAFAGSSSVCLPPLELHAARASTAADPAASKDIRNLCVIWFCLSPPRRGVGAGMSVGRGLSALIPPRATWRVSATRTAFKASQTVCGAGAGTDQAGWG</sequence>
<dbReference type="EMBL" id="BONE01000101">
    <property type="protein sequence ID" value="GIF77744.1"/>
    <property type="molecule type" value="Genomic_DNA"/>
</dbReference>